<evidence type="ECO:0000313" key="3">
    <source>
        <dbReference type="Proteomes" id="UP001153269"/>
    </source>
</evidence>
<evidence type="ECO:0000313" key="2">
    <source>
        <dbReference type="EMBL" id="CAB1446451.1"/>
    </source>
</evidence>
<feature type="compositionally biased region" description="Basic and acidic residues" evidence="1">
    <location>
        <begin position="60"/>
        <end position="73"/>
    </location>
</feature>
<dbReference type="Proteomes" id="UP001153269">
    <property type="component" value="Unassembled WGS sequence"/>
</dbReference>
<feature type="region of interest" description="Disordered" evidence="1">
    <location>
        <begin position="34"/>
        <end position="73"/>
    </location>
</feature>
<name>A0A9N7Z1P1_PLEPL</name>
<dbReference type="AlphaFoldDB" id="A0A9N7Z1P1"/>
<evidence type="ECO:0000256" key="1">
    <source>
        <dbReference type="SAM" id="MobiDB-lite"/>
    </source>
</evidence>
<protein>
    <submittedName>
        <fullName evidence="2">Uncharacterized protein</fullName>
    </submittedName>
</protein>
<organism evidence="2 3">
    <name type="scientific">Pleuronectes platessa</name>
    <name type="common">European plaice</name>
    <dbReference type="NCBI Taxonomy" id="8262"/>
    <lineage>
        <taxon>Eukaryota</taxon>
        <taxon>Metazoa</taxon>
        <taxon>Chordata</taxon>
        <taxon>Craniata</taxon>
        <taxon>Vertebrata</taxon>
        <taxon>Euteleostomi</taxon>
        <taxon>Actinopterygii</taxon>
        <taxon>Neopterygii</taxon>
        <taxon>Teleostei</taxon>
        <taxon>Neoteleostei</taxon>
        <taxon>Acanthomorphata</taxon>
        <taxon>Carangaria</taxon>
        <taxon>Pleuronectiformes</taxon>
        <taxon>Pleuronectoidei</taxon>
        <taxon>Pleuronectidae</taxon>
        <taxon>Pleuronectes</taxon>
    </lineage>
</organism>
<accession>A0A9N7Z1P1</accession>
<reference evidence="2" key="1">
    <citation type="submission" date="2020-03" db="EMBL/GenBank/DDBJ databases">
        <authorList>
            <person name="Weist P."/>
        </authorList>
    </citation>
    <scope>NUCLEOTIDE SEQUENCE</scope>
</reference>
<sequence length="73" mass="8071">MIDEPGSAPSPPPPQGTPGCRVVRLRILHRDGRDDNALRDWLGTEGGIGEQNAGMEEEEKETREPRSERSYGL</sequence>
<comment type="caution">
    <text evidence="2">The sequence shown here is derived from an EMBL/GenBank/DDBJ whole genome shotgun (WGS) entry which is preliminary data.</text>
</comment>
<gene>
    <name evidence="2" type="ORF">PLEPLA_LOCUS34177</name>
</gene>
<keyword evidence="3" id="KW-1185">Reference proteome</keyword>
<feature type="region of interest" description="Disordered" evidence="1">
    <location>
        <begin position="1"/>
        <end position="20"/>
    </location>
</feature>
<dbReference type="EMBL" id="CADEAL010003915">
    <property type="protein sequence ID" value="CAB1446451.1"/>
    <property type="molecule type" value="Genomic_DNA"/>
</dbReference>
<proteinExistence type="predicted"/>